<accession>A0AAT9GLU6</accession>
<dbReference type="InterPro" id="IPR007263">
    <property type="entry name" value="DCC1-like"/>
</dbReference>
<evidence type="ECO:0000313" key="2">
    <source>
        <dbReference type="EMBL" id="BFG71676.1"/>
    </source>
</evidence>
<protein>
    <submittedName>
        <fullName evidence="2">Thiol-disulfide oxidoreductase DCC family protein</fullName>
    </submittedName>
</protein>
<dbReference type="InterPro" id="IPR052927">
    <property type="entry name" value="DCC_oxidoreductase"/>
</dbReference>
<dbReference type="EMBL" id="AP029612">
    <property type="protein sequence ID" value="BFG71676.1"/>
    <property type="molecule type" value="Genomic_DNA"/>
</dbReference>
<organism evidence="2">
    <name type="scientific">Sediminibacterium sp. KACHI17</name>
    <dbReference type="NCBI Taxonomy" id="1751071"/>
    <lineage>
        <taxon>Bacteria</taxon>
        <taxon>Pseudomonadati</taxon>
        <taxon>Bacteroidota</taxon>
        <taxon>Chitinophagia</taxon>
        <taxon>Chitinophagales</taxon>
        <taxon>Chitinophagaceae</taxon>
        <taxon>Sediminibacterium</taxon>
    </lineage>
</organism>
<keyword evidence="1" id="KW-0812">Transmembrane</keyword>
<dbReference type="PANTHER" id="PTHR33639:SF2">
    <property type="entry name" value="DUF393 DOMAIN-CONTAINING PROTEIN"/>
    <property type="match status" value="1"/>
</dbReference>
<evidence type="ECO:0000256" key="1">
    <source>
        <dbReference type="SAM" id="Phobius"/>
    </source>
</evidence>
<dbReference type="AlphaFoldDB" id="A0AAT9GLU6"/>
<dbReference type="GO" id="GO:0015035">
    <property type="term" value="F:protein-disulfide reductase activity"/>
    <property type="evidence" value="ECO:0007669"/>
    <property type="project" value="InterPro"/>
</dbReference>
<keyword evidence="1" id="KW-0472">Membrane</keyword>
<dbReference type="Pfam" id="PF04134">
    <property type="entry name" value="DCC1-like"/>
    <property type="match status" value="1"/>
</dbReference>
<keyword evidence="1" id="KW-1133">Transmembrane helix</keyword>
<dbReference type="PANTHER" id="PTHR33639">
    <property type="entry name" value="THIOL-DISULFIDE OXIDOREDUCTASE DCC"/>
    <property type="match status" value="1"/>
</dbReference>
<proteinExistence type="predicted"/>
<reference evidence="2" key="1">
    <citation type="submission" date="2024-02" db="EMBL/GenBank/DDBJ databases">
        <title>Sediminibacterium planktonica sp. nov. and Sediminibacterium longus sp. nov., isolated from surface lake and river water.</title>
        <authorList>
            <person name="Watanabe K."/>
            <person name="Takemine S."/>
            <person name="Ishii Y."/>
            <person name="Ogata Y."/>
            <person name="Shindo C."/>
            <person name="Suda W."/>
        </authorList>
    </citation>
    <scope>NUCLEOTIDE SEQUENCE</scope>
    <source>
        <strain evidence="2">KACHI17</strain>
    </source>
</reference>
<sequence>MNTITNTSHAVILFDGVCNLCNASVQKVIKYDPKRKFRFASLQGSFGQEVLKQFHLSGTDFNTFILLKDGQIYTKSTAALKVAKEMSGLWFLLYCFIIIPPFIRNFFYDLVARNRYKWFGKQDSCWLPTPDLKELFYE</sequence>
<feature type="transmembrane region" description="Helical" evidence="1">
    <location>
        <begin position="89"/>
        <end position="107"/>
    </location>
</feature>
<name>A0AAT9GLU6_9BACT</name>
<dbReference type="RefSeq" id="WP_353549301.1">
    <property type="nucleotide sequence ID" value="NZ_AP029612.1"/>
</dbReference>
<gene>
    <name evidence="2" type="ORF">KACHI17_25570</name>
</gene>